<accession>A0A8I3AIS4</accession>
<comment type="similarity">
    <text evidence="2">Belongs to the ABC transporter superfamily. ABCG family. Eye pigment precursor importer (TC 3.A.1.204) subfamily.</text>
</comment>
<evidence type="ECO:0000256" key="7">
    <source>
        <dbReference type="ARBA" id="ARBA00022824"/>
    </source>
</evidence>
<dbReference type="SMART" id="SM00382">
    <property type="entry name" value="AAA"/>
    <property type="match status" value="1"/>
</dbReference>
<feature type="compositionally biased region" description="Low complexity" evidence="13">
    <location>
        <begin position="735"/>
        <end position="749"/>
    </location>
</feature>
<evidence type="ECO:0000256" key="8">
    <source>
        <dbReference type="ARBA" id="ARBA00022840"/>
    </source>
</evidence>
<feature type="region of interest" description="Disordered" evidence="13">
    <location>
        <begin position="794"/>
        <end position="823"/>
    </location>
</feature>
<keyword evidence="12" id="KW-1015">Disulfide bond</keyword>
<dbReference type="EMBL" id="JAEMWZ010000565">
    <property type="protein sequence ID" value="KAG7110997.1"/>
    <property type="molecule type" value="Genomic_DNA"/>
</dbReference>
<feature type="transmembrane region" description="Helical" evidence="14">
    <location>
        <begin position="890"/>
        <end position="913"/>
    </location>
</feature>
<dbReference type="InterPro" id="IPR017871">
    <property type="entry name" value="ABC_transporter-like_CS"/>
</dbReference>
<evidence type="ECO:0000313" key="19">
    <source>
        <dbReference type="Proteomes" id="UP000689129"/>
    </source>
</evidence>
<gene>
    <name evidence="18" type="ORF">HYQ45_017330</name>
</gene>
<comment type="subcellular location">
    <subcellularLocation>
        <location evidence="1">Endoplasmic reticulum membrane</location>
        <topology evidence="1">Multi-pass membrane protein</topology>
    </subcellularLocation>
</comment>
<keyword evidence="7" id="KW-0256">Endoplasmic reticulum</keyword>
<sequence>MAVLRLKSALFLGALAGLAPLAATQRNYTSYSDLDMARAQLALENSRPADCPPCFNCVLPAHKCNQFAPCNNYTGKCDCPEGFGGDDCIDPLCGSLGAGDNQKRPPRLPNEKTCSCDDGWTGINCNVCTEDNACNALMPTGDGGVCYQSGEVVDHNYQMCDVTNKQITKLLGTKKPQVTFNCKKEDAQCDFQFWVDHRESFYCHLTECDSKAIIDDRQNSTTYKCNKIECSCISDRMLCGENGSVDIGDFLDEEIKGPATFQCLQQNGGINNCKFKEPAMDDLILSLATFQCLQQNGGINNCKFKEPAMDDLILSLLGDASIELSCRSGECLHHTKVPGYERPRKKINTPLIAGVIAACSLFLVAVILIVWYLSRRSYRYSAIRLDDSDDDNTQLMTDHKPASLYFQNVAYDLNGKQILANIQGMAHPGEVMAIMGASGAGKTTFLDILARKNKRGRVSGDFLVNGEKVTDAAYKNVIGFVDQEDTMLPTLTVHETILTSALLRLPRNMTRAAKELKVYEVEKQLGIHHIRDSLIGSAEGKGRGISGGEKRRVGIACELVTSPSILFLDEPTSGLDAFNAFNVVECLVTLAKTYKRTVIFTIHQPRSNIVALFDRLVLLAQGRTVFSGPFSQCQPYFDRIGYACPPGFNIADYLVDLTMHASTTFSTDDGTLSAEVASVGPSSTTAVKSIASVAGGSLDEDSGIESTISRPKYNRKDSVRVRQERELFTRRKGVDTAASSDAGAEDSSSYRLHRQAASNQDDLHDLPPGAPSGSDLDILVRAFTESGIAASTSEEIQQSITTAQTANGHNSNGNSPGGPNVNTGPIGRGYARVGYFRQFIILSQRTFRNLYRNPILILMLTHYAIAILLAVLSGYLFYGLTDDIPGFQNRLGLFFFLLALFGFSTLTSLHVFASERLLFVRERANGYYAPITYFAAKLAFDIVPLRIIPPILMGIIVYPMTGLVPDAAHFFNFILVLVLFNLAAAAICLFIGIVCKDSGVANLIGSLVMLFSLLFAGLLLNHNAIPDAAVWLQNLSIFHYAFECLIVNEVLELTLVDKKYGLDITVPGAAILSSFGFNNSALGSDLINLGIVGILFTILAYVAVIAIVLVEKRKRQTASGSHWMLQVRSSCIGFHCISAGTVHSEFWGTG</sequence>
<feature type="domain" description="ABC transporter" evidence="17">
    <location>
        <begin position="404"/>
        <end position="646"/>
    </location>
</feature>
<evidence type="ECO:0000259" key="17">
    <source>
        <dbReference type="PROSITE" id="PS50893"/>
    </source>
</evidence>
<keyword evidence="5 15" id="KW-0732">Signal</keyword>
<feature type="chain" id="PRO_5034138869" evidence="15">
    <location>
        <begin position="25"/>
        <end position="1150"/>
    </location>
</feature>
<evidence type="ECO:0000256" key="10">
    <source>
        <dbReference type="ARBA" id="ARBA00023136"/>
    </source>
</evidence>
<keyword evidence="8" id="KW-0067">ATP-binding</keyword>
<dbReference type="PROSITE" id="PS50026">
    <property type="entry name" value="EGF_3"/>
    <property type="match status" value="1"/>
</dbReference>
<evidence type="ECO:0000256" key="3">
    <source>
        <dbReference type="ARBA" id="ARBA00022448"/>
    </source>
</evidence>
<dbReference type="CDD" id="cd03213">
    <property type="entry name" value="ABCG_EPDR"/>
    <property type="match status" value="1"/>
</dbReference>
<proteinExistence type="inferred from homology"/>
<comment type="caution">
    <text evidence="18">The sequence shown here is derived from an EMBL/GenBank/DDBJ whole genome shotgun (WGS) entry which is preliminary data.</text>
</comment>
<dbReference type="InterPro" id="IPR003439">
    <property type="entry name" value="ABC_transporter-like_ATP-bd"/>
</dbReference>
<keyword evidence="11" id="KW-0325">Glycoprotein</keyword>
<evidence type="ECO:0000256" key="2">
    <source>
        <dbReference type="ARBA" id="ARBA00005814"/>
    </source>
</evidence>
<feature type="transmembrane region" description="Helical" evidence="14">
    <location>
        <begin position="1089"/>
        <end position="1110"/>
    </location>
</feature>
<keyword evidence="3" id="KW-0813">Transport</keyword>
<dbReference type="Proteomes" id="UP000689129">
    <property type="component" value="Unassembled WGS sequence"/>
</dbReference>
<keyword evidence="12" id="KW-0245">EGF-like domain</keyword>
<name>A0A8I3AIS4_VERLO</name>
<feature type="transmembrane region" description="Helical" evidence="14">
    <location>
        <begin position="1000"/>
        <end position="1022"/>
    </location>
</feature>
<keyword evidence="9 14" id="KW-1133">Transmembrane helix</keyword>
<dbReference type="OrthoDB" id="66620at2759"/>
<feature type="transmembrane region" description="Helical" evidence="14">
    <location>
        <begin position="351"/>
        <end position="374"/>
    </location>
</feature>
<evidence type="ECO:0000256" key="6">
    <source>
        <dbReference type="ARBA" id="ARBA00022741"/>
    </source>
</evidence>
<keyword evidence="6" id="KW-0547">Nucleotide-binding</keyword>
<feature type="region of interest" description="Disordered" evidence="13">
    <location>
        <begin position="730"/>
        <end position="770"/>
    </location>
</feature>
<dbReference type="InterPro" id="IPR000742">
    <property type="entry name" value="EGF"/>
</dbReference>
<dbReference type="Pfam" id="PF00005">
    <property type="entry name" value="ABC_tran"/>
    <property type="match status" value="1"/>
</dbReference>
<dbReference type="Pfam" id="PF01061">
    <property type="entry name" value="ABC2_membrane"/>
    <property type="match status" value="1"/>
</dbReference>
<feature type="transmembrane region" description="Helical" evidence="14">
    <location>
        <begin position="970"/>
        <end position="993"/>
    </location>
</feature>
<dbReference type="InterPro" id="IPR003593">
    <property type="entry name" value="AAA+_ATPase"/>
</dbReference>
<dbReference type="InterPro" id="IPR013525">
    <property type="entry name" value="ABC2_TM"/>
</dbReference>
<dbReference type="PANTHER" id="PTHR48041">
    <property type="entry name" value="ABC TRANSPORTER G FAMILY MEMBER 28"/>
    <property type="match status" value="1"/>
</dbReference>
<evidence type="ECO:0000313" key="18">
    <source>
        <dbReference type="EMBL" id="KAG7110997.1"/>
    </source>
</evidence>
<dbReference type="PANTHER" id="PTHR48041:SF2">
    <property type="entry name" value="ATP-DEPENDENT PERMEASE-RELATED"/>
    <property type="match status" value="1"/>
</dbReference>
<feature type="signal peptide" evidence="15">
    <location>
        <begin position="1"/>
        <end position="24"/>
    </location>
</feature>
<comment type="caution">
    <text evidence="12">Lacks conserved residue(s) required for the propagation of feature annotation.</text>
</comment>
<dbReference type="GO" id="GO:0005524">
    <property type="term" value="F:ATP binding"/>
    <property type="evidence" value="ECO:0007669"/>
    <property type="project" value="UniProtKB-KW"/>
</dbReference>
<feature type="transmembrane region" description="Helical" evidence="14">
    <location>
        <begin position="855"/>
        <end position="878"/>
    </location>
</feature>
<feature type="compositionally biased region" description="Low complexity" evidence="13">
    <location>
        <begin position="807"/>
        <end position="823"/>
    </location>
</feature>
<dbReference type="PROSITE" id="PS00211">
    <property type="entry name" value="ABC_TRANSPORTER_1"/>
    <property type="match status" value="1"/>
</dbReference>
<evidence type="ECO:0000256" key="5">
    <source>
        <dbReference type="ARBA" id="ARBA00022729"/>
    </source>
</evidence>
<evidence type="ECO:0000256" key="1">
    <source>
        <dbReference type="ARBA" id="ARBA00004477"/>
    </source>
</evidence>
<dbReference type="AlphaFoldDB" id="A0A8I3AIS4"/>
<dbReference type="PROSITE" id="PS00022">
    <property type="entry name" value="EGF_1"/>
    <property type="match status" value="1"/>
</dbReference>
<evidence type="ECO:0000256" key="15">
    <source>
        <dbReference type="SAM" id="SignalP"/>
    </source>
</evidence>
<evidence type="ECO:0000256" key="14">
    <source>
        <dbReference type="SAM" id="Phobius"/>
    </source>
</evidence>
<feature type="transmembrane region" description="Helical" evidence="14">
    <location>
        <begin position="934"/>
        <end position="958"/>
    </location>
</feature>
<evidence type="ECO:0000256" key="4">
    <source>
        <dbReference type="ARBA" id="ARBA00022692"/>
    </source>
</evidence>
<dbReference type="InterPro" id="IPR043926">
    <property type="entry name" value="ABCG_dom"/>
</dbReference>
<reference evidence="18" key="1">
    <citation type="journal article" date="2021" name="Mol. Plant Pathol.">
        <title>A 20-kb lineage-specific genomic region tames virulence in pathogenic amphidiploid Verticillium longisporum.</title>
        <authorList>
            <person name="Harting R."/>
            <person name="Starke J."/>
            <person name="Kusch H."/>
            <person name="Poggeler S."/>
            <person name="Maurus I."/>
            <person name="Schluter R."/>
            <person name="Landesfeind M."/>
            <person name="Bulla I."/>
            <person name="Nowrousian M."/>
            <person name="de Jonge R."/>
            <person name="Stahlhut G."/>
            <person name="Hoff K.J."/>
            <person name="Asshauer K.P."/>
            <person name="Thurmer A."/>
            <person name="Stanke M."/>
            <person name="Daniel R."/>
            <person name="Morgenstern B."/>
            <person name="Thomma B.P.H.J."/>
            <person name="Kronstad J.W."/>
            <person name="Braus-Stromeyer S.A."/>
            <person name="Braus G.H."/>
        </authorList>
    </citation>
    <scope>NUCLEOTIDE SEQUENCE</scope>
    <source>
        <strain evidence="18">Vl32</strain>
    </source>
</reference>
<feature type="disulfide bond" evidence="12">
    <location>
        <begin position="116"/>
        <end position="125"/>
    </location>
</feature>
<evidence type="ECO:0000256" key="9">
    <source>
        <dbReference type="ARBA" id="ARBA00022989"/>
    </source>
</evidence>
<protein>
    <submittedName>
        <fullName evidence="18">ABC transporter G family member like protein</fullName>
    </submittedName>
</protein>
<evidence type="ECO:0000259" key="16">
    <source>
        <dbReference type="PROSITE" id="PS50026"/>
    </source>
</evidence>
<organism evidence="18 19">
    <name type="scientific">Verticillium longisporum</name>
    <name type="common">Verticillium dahliae var. longisporum</name>
    <dbReference type="NCBI Taxonomy" id="100787"/>
    <lineage>
        <taxon>Eukaryota</taxon>
        <taxon>Fungi</taxon>
        <taxon>Dikarya</taxon>
        <taxon>Ascomycota</taxon>
        <taxon>Pezizomycotina</taxon>
        <taxon>Sordariomycetes</taxon>
        <taxon>Hypocreomycetidae</taxon>
        <taxon>Glomerellales</taxon>
        <taxon>Plectosphaerellaceae</taxon>
        <taxon>Verticillium</taxon>
    </lineage>
</organism>
<evidence type="ECO:0000256" key="13">
    <source>
        <dbReference type="SAM" id="MobiDB-lite"/>
    </source>
</evidence>
<feature type="compositionally biased region" description="Polar residues" evidence="13">
    <location>
        <begin position="794"/>
        <end position="806"/>
    </location>
</feature>
<dbReference type="GO" id="GO:0140359">
    <property type="term" value="F:ABC-type transporter activity"/>
    <property type="evidence" value="ECO:0007669"/>
    <property type="project" value="InterPro"/>
</dbReference>
<dbReference type="InterPro" id="IPR050352">
    <property type="entry name" value="ABCG_transporters"/>
</dbReference>
<evidence type="ECO:0000256" key="12">
    <source>
        <dbReference type="PROSITE-ProRule" id="PRU00076"/>
    </source>
</evidence>
<evidence type="ECO:0000256" key="11">
    <source>
        <dbReference type="ARBA" id="ARBA00023180"/>
    </source>
</evidence>
<dbReference type="GO" id="GO:0005789">
    <property type="term" value="C:endoplasmic reticulum membrane"/>
    <property type="evidence" value="ECO:0007669"/>
    <property type="project" value="UniProtKB-SubCell"/>
</dbReference>
<dbReference type="Pfam" id="PF19055">
    <property type="entry name" value="ABC2_membrane_7"/>
    <property type="match status" value="1"/>
</dbReference>
<dbReference type="PROSITE" id="PS50893">
    <property type="entry name" value="ABC_TRANSPORTER_2"/>
    <property type="match status" value="1"/>
</dbReference>
<dbReference type="FunFam" id="3.40.50.300:FF:000702">
    <property type="entry name" value="ABC transporter (Adp1)"/>
    <property type="match status" value="1"/>
</dbReference>
<keyword evidence="10 14" id="KW-0472">Membrane</keyword>
<feature type="domain" description="EGF-like" evidence="16">
    <location>
        <begin position="84"/>
        <end position="126"/>
    </location>
</feature>
<keyword evidence="4 14" id="KW-0812">Transmembrane</keyword>
<dbReference type="GO" id="GO:0016887">
    <property type="term" value="F:ATP hydrolysis activity"/>
    <property type="evidence" value="ECO:0007669"/>
    <property type="project" value="InterPro"/>
</dbReference>